<reference evidence="2 3" key="1">
    <citation type="submission" date="2018-08" db="EMBL/GenBank/DDBJ databases">
        <title>A genome reference for cultivated species of the human gut microbiota.</title>
        <authorList>
            <person name="Zou Y."/>
            <person name="Xue W."/>
            <person name="Luo G."/>
        </authorList>
    </citation>
    <scope>NUCLEOTIDE SEQUENCE [LARGE SCALE GENOMIC DNA]</scope>
    <source>
        <strain evidence="2 3">AM50-4</strain>
    </source>
</reference>
<name>A0A139KBS9_BACUN</name>
<dbReference type="AlphaFoldDB" id="A0A139KBS9"/>
<organism evidence="1 4">
    <name type="scientific">Bacteroides uniformis</name>
    <dbReference type="NCBI Taxonomy" id="820"/>
    <lineage>
        <taxon>Bacteria</taxon>
        <taxon>Pseudomonadati</taxon>
        <taxon>Bacteroidota</taxon>
        <taxon>Bacteroidia</taxon>
        <taxon>Bacteroidales</taxon>
        <taxon>Bacteroidaceae</taxon>
        <taxon>Bacteroides</taxon>
    </lineage>
</organism>
<comment type="caution">
    <text evidence="1">The sequence shown here is derived from an EMBL/GenBank/DDBJ whole genome shotgun (WGS) entry which is preliminary data.</text>
</comment>
<dbReference type="Proteomes" id="UP000462376">
    <property type="component" value="Unassembled WGS sequence"/>
</dbReference>
<dbReference type="EMBL" id="WCTL01000001">
    <property type="protein sequence ID" value="KAB4241144.1"/>
    <property type="molecule type" value="Genomic_DNA"/>
</dbReference>
<evidence type="ECO:0000313" key="2">
    <source>
        <dbReference type="EMBL" id="RGZ50537.1"/>
    </source>
</evidence>
<gene>
    <name evidence="2" type="ORF">DW988_05155</name>
    <name evidence="1" type="ORF">GAP47_00530</name>
</gene>
<accession>A0A139KBS9</accession>
<protein>
    <submittedName>
        <fullName evidence="1">Uncharacterized protein</fullName>
    </submittedName>
</protein>
<dbReference type="GeneID" id="79858327"/>
<dbReference type="Proteomes" id="UP000283684">
    <property type="component" value="Unassembled WGS sequence"/>
</dbReference>
<dbReference type="RefSeq" id="WP_005850278.1">
    <property type="nucleotide sequence ID" value="NZ_CAXTGW010000013.1"/>
</dbReference>
<proteinExistence type="predicted"/>
<reference evidence="1 4" key="2">
    <citation type="journal article" date="2019" name="Nat. Med.">
        <title>A library of human gut bacterial isolates paired with longitudinal multiomics data enables mechanistic microbiome research.</title>
        <authorList>
            <person name="Poyet M."/>
            <person name="Groussin M."/>
            <person name="Gibbons S.M."/>
            <person name="Avila-Pacheco J."/>
            <person name="Jiang X."/>
            <person name="Kearney S.M."/>
            <person name="Perrotta A.R."/>
            <person name="Berdy B."/>
            <person name="Zhao S."/>
            <person name="Lieberman T.D."/>
            <person name="Swanson P.K."/>
            <person name="Smith M."/>
            <person name="Roesemann S."/>
            <person name="Alexander J.E."/>
            <person name="Rich S.A."/>
            <person name="Livny J."/>
            <person name="Vlamakis H."/>
            <person name="Clish C."/>
            <person name="Bullock K."/>
            <person name="Deik A."/>
            <person name="Scott J."/>
            <person name="Pierce K.A."/>
            <person name="Xavier R.J."/>
            <person name="Alm E.J."/>
        </authorList>
    </citation>
    <scope>NUCLEOTIDE SEQUENCE [LARGE SCALE GENOMIC DNA]</scope>
    <source>
        <strain evidence="1 4">BIOML-A5</strain>
    </source>
</reference>
<evidence type="ECO:0000313" key="3">
    <source>
        <dbReference type="Proteomes" id="UP000283684"/>
    </source>
</evidence>
<dbReference type="EMBL" id="QSEE01000003">
    <property type="protein sequence ID" value="RGZ50537.1"/>
    <property type="molecule type" value="Genomic_DNA"/>
</dbReference>
<sequence>MQYNGTIQYKVLSGGGLDGNGEPIISTVSWSEPIRCLYKTVKHSNTIYQQGKFTDKSYEILIESRDFQADTVKLTNDRTQFLGEFEVQDIEFVNRSGRVKITV</sequence>
<evidence type="ECO:0000313" key="4">
    <source>
        <dbReference type="Proteomes" id="UP000462376"/>
    </source>
</evidence>
<evidence type="ECO:0000313" key="1">
    <source>
        <dbReference type="EMBL" id="KAB4241144.1"/>
    </source>
</evidence>